<keyword evidence="7" id="KW-1185">Reference proteome</keyword>
<accession>D4H195</accession>
<evidence type="ECO:0000256" key="3">
    <source>
        <dbReference type="ARBA" id="ARBA00023316"/>
    </source>
</evidence>
<dbReference type="PANTHER" id="PTHR35800:SF1">
    <property type="entry name" value="RNA-BINDING PROTEIN KHPB"/>
    <property type="match status" value="1"/>
</dbReference>
<name>D4H195_DENA2</name>
<dbReference type="Pfam" id="PF14804">
    <property type="entry name" value="Jag_N"/>
    <property type="match status" value="1"/>
</dbReference>
<dbReference type="SMART" id="SM01245">
    <property type="entry name" value="Jag_N"/>
    <property type="match status" value="1"/>
</dbReference>
<dbReference type="AlphaFoldDB" id="D4H195"/>
<dbReference type="GO" id="GO:0003723">
    <property type="term" value="F:RNA binding"/>
    <property type="evidence" value="ECO:0007669"/>
    <property type="project" value="InterPro"/>
</dbReference>
<dbReference type="RefSeq" id="WP_013009391.1">
    <property type="nucleotide sequence ID" value="NC_013943.1"/>
</dbReference>
<dbReference type="PaxDb" id="522772-Dacet_0037"/>
<dbReference type="Proteomes" id="UP000002012">
    <property type="component" value="Chromosome"/>
</dbReference>
<dbReference type="PANTHER" id="PTHR35800">
    <property type="entry name" value="PROTEIN JAG"/>
    <property type="match status" value="1"/>
</dbReference>
<evidence type="ECO:0000256" key="2">
    <source>
        <dbReference type="ARBA" id="ARBA00023186"/>
    </source>
</evidence>
<feature type="compositionally biased region" description="Polar residues" evidence="4">
    <location>
        <begin position="231"/>
        <end position="245"/>
    </location>
</feature>
<dbReference type="Gene3D" id="3.30.300.20">
    <property type="match status" value="1"/>
</dbReference>
<dbReference type="STRING" id="522772.Dacet_0037"/>
<dbReference type="InParanoid" id="D4H195"/>
<dbReference type="InterPro" id="IPR001374">
    <property type="entry name" value="R3H_dom"/>
</dbReference>
<dbReference type="GO" id="GO:0071555">
    <property type="term" value="P:cell wall organization"/>
    <property type="evidence" value="ECO:0007669"/>
    <property type="project" value="UniProtKB-KW"/>
</dbReference>
<dbReference type="CDD" id="cd02414">
    <property type="entry name" value="KH-II_Jag"/>
    <property type="match status" value="1"/>
</dbReference>
<dbReference type="EMBL" id="CP001968">
    <property type="protein sequence ID" value="ADD66843.1"/>
    <property type="molecule type" value="Genomic_DNA"/>
</dbReference>
<dbReference type="SMART" id="SM00393">
    <property type="entry name" value="R3H"/>
    <property type="match status" value="1"/>
</dbReference>
<dbReference type="InterPro" id="IPR032782">
    <property type="entry name" value="KhpB_N"/>
</dbReference>
<dbReference type="GO" id="GO:0008360">
    <property type="term" value="P:regulation of cell shape"/>
    <property type="evidence" value="ECO:0007669"/>
    <property type="project" value="UniProtKB-KW"/>
</dbReference>
<dbReference type="eggNOG" id="COG1847">
    <property type="taxonomic scope" value="Bacteria"/>
</dbReference>
<gene>
    <name evidence="6" type="ordered locus">Dacet_0037</name>
</gene>
<dbReference type="OrthoDB" id="9794483at2"/>
<evidence type="ECO:0000313" key="6">
    <source>
        <dbReference type="EMBL" id="ADD66843.1"/>
    </source>
</evidence>
<dbReference type="InterPro" id="IPR039247">
    <property type="entry name" value="KhpB"/>
</dbReference>
<feature type="region of interest" description="Disordered" evidence="4">
    <location>
        <begin position="204"/>
        <end position="245"/>
    </location>
</feature>
<evidence type="ECO:0000256" key="1">
    <source>
        <dbReference type="ARBA" id="ARBA00022960"/>
    </source>
</evidence>
<keyword evidence="3" id="KW-0961">Cell wall biogenesis/degradation</keyword>
<reference evidence="6 7" key="1">
    <citation type="journal article" date="2010" name="Stand. Genomic Sci.">
        <title>Complete genome sequence of Denitrovibrio acetiphilus type strain (N2460).</title>
        <authorList>
            <person name="Kiss H."/>
            <person name="Lang E."/>
            <person name="Lapidus A."/>
            <person name="Copeland A."/>
            <person name="Nolan M."/>
            <person name="Glavina Del Rio T."/>
            <person name="Chen F."/>
            <person name="Lucas S."/>
            <person name="Tice H."/>
            <person name="Cheng J.F."/>
            <person name="Han C."/>
            <person name="Goodwin L."/>
            <person name="Pitluck S."/>
            <person name="Liolios K."/>
            <person name="Pati A."/>
            <person name="Ivanova N."/>
            <person name="Mavromatis K."/>
            <person name="Chen A."/>
            <person name="Palaniappan K."/>
            <person name="Land M."/>
            <person name="Hauser L."/>
            <person name="Chang Y.J."/>
            <person name="Jeffries C.D."/>
            <person name="Detter J.C."/>
            <person name="Brettin T."/>
            <person name="Spring S."/>
            <person name="Rohde M."/>
            <person name="Goker M."/>
            <person name="Woyke T."/>
            <person name="Bristow J."/>
            <person name="Eisen J.A."/>
            <person name="Markowitz V."/>
            <person name="Hugenholtz P."/>
            <person name="Kyrpides N.C."/>
            <person name="Klenk H.P."/>
        </authorList>
    </citation>
    <scope>NUCLEOTIDE SEQUENCE [LARGE SCALE GENOMIC DNA]</scope>
    <source>
        <strain evidence="7">DSM 12809 / NBRC 114555 / N2460</strain>
    </source>
</reference>
<dbReference type="Gene3D" id="3.30.1370.50">
    <property type="entry name" value="R3H-like domain"/>
    <property type="match status" value="1"/>
</dbReference>
<sequence>MKYFEVEGRTAEQAVNNFLTEKDIPKDFIEYEVLKEASKGFLGFGRKNALVKLKFNDVEFYTRKAKLVLSEILEKAGFADYSIETKNRNPDIILNIVSPDSKLLIGKNAQMLDSMQFILNRMLAWQSPDFTFIVDVEEYRERVVENLKEKAVKLAKTVRRTGKPIKMAPMVTMVRKEIHMVLKEVPGISTVSKGDGHLKEILIVPERKGGGAPRGRRPDNRKPRQRRPQREGQSTPQTTKPEGSE</sequence>
<dbReference type="HOGENOM" id="CLU_042512_0_1_0"/>
<dbReference type="InterPro" id="IPR015946">
    <property type="entry name" value="KH_dom-like_a/b"/>
</dbReference>
<organism evidence="6 7">
    <name type="scientific">Denitrovibrio acetiphilus (strain DSM 12809 / NBRC 114555 / N2460)</name>
    <dbReference type="NCBI Taxonomy" id="522772"/>
    <lineage>
        <taxon>Bacteria</taxon>
        <taxon>Pseudomonadati</taxon>
        <taxon>Deferribacterota</taxon>
        <taxon>Deferribacteres</taxon>
        <taxon>Deferribacterales</taxon>
        <taxon>Geovibrionaceae</taxon>
        <taxon>Denitrovibrio</taxon>
    </lineage>
</organism>
<protein>
    <submittedName>
        <fullName evidence="6">Single-stranded nucleic acid binding R3H domain protein</fullName>
    </submittedName>
</protein>
<dbReference type="InterPro" id="IPR038008">
    <property type="entry name" value="Jag_KH"/>
</dbReference>
<keyword evidence="1" id="KW-0133">Cell shape</keyword>
<dbReference type="InterPro" id="IPR036867">
    <property type="entry name" value="R3H_dom_sf"/>
</dbReference>
<evidence type="ECO:0000256" key="4">
    <source>
        <dbReference type="SAM" id="MobiDB-lite"/>
    </source>
</evidence>
<dbReference type="Gene3D" id="3.30.30.80">
    <property type="entry name" value="probable RNA-binding protein from clostridium symbiosum atcc 14940"/>
    <property type="match status" value="1"/>
</dbReference>
<dbReference type="Pfam" id="PF01424">
    <property type="entry name" value="R3H"/>
    <property type="match status" value="1"/>
</dbReference>
<keyword evidence="2" id="KW-0143">Chaperone</keyword>
<dbReference type="KEGG" id="dap:Dacet_0037"/>
<evidence type="ECO:0000259" key="5">
    <source>
        <dbReference type="PROSITE" id="PS51061"/>
    </source>
</evidence>
<evidence type="ECO:0000313" key="7">
    <source>
        <dbReference type="Proteomes" id="UP000002012"/>
    </source>
</evidence>
<dbReference type="InterPro" id="IPR038247">
    <property type="entry name" value="Jag_N_dom_sf"/>
</dbReference>
<feature type="domain" description="R3H" evidence="5">
    <location>
        <begin position="141"/>
        <end position="207"/>
    </location>
</feature>
<proteinExistence type="predicted"/>
<dbReference type="PROSITE" id="PS51061">
    <property type="entry name" value="R3H"/>
    <property type="match status" value="1"/>
</dbReference>